<comment type="caution">
    <text evidence="2">The sequence shown here is derived from an EMBL/GenBank/DDBJ whole genome shotgun (WGS) entry which is preliminary data.</text>
</comment>
<feature type="domain" description="AB hydrolase-1" evidence="1">
    <location>
        <begin position="112"/>
        <end position="190"/>
    </location>
</feature>
<dbReference type="EMBL" id="JANPWZ010000029">
    <property type="protein sequence ID" value="KAJ3580123.1"/>
    <property type="molecule type" value="Genomic_DNA"/>
</dbReference>
<keyword evidence="3" id="KW-1185">Reference proteome</keyword>
<protein>
    <recommendedName>
        <fullName evidence="1">AB hydrolase-1 domain-containing protein</fullName>
    </recommendedName>
</protein>
<dbReference type="SUPFAM" id="SSF53474">
    <property type="entry name" value="alpha/beta-Hydrolases"/>
    <property type="match status" value="1"/>
</dbReference>
<organism evidence="2 3">
    <name type="scientific">Xylaria arbuscula</name>
    <dbReference type="NCBI Taxonomy" id="114810"/>
    <lineage>
        <taxon>Eukaryota</taxon>
        <taxon>Fungi</taxon>
        <taxon>Dikarya</taxon>
        <taxon>Ascomycota</taxon>
        <taxon>Pezizomycotina</taxon>
        <taxon>Sordariomycetes</taxon>
        <taxon>Xylariomycetidae</taxon>
        <taxon>Xylariales</taxon>
        <taxon>Xylariaceae</taxon>
        <taxon>Xylaria</taxon>
    </lineage>
</organism>
<reference evidence="2" key="1">
    <citation type="submission" date="2022-07" db="EMBL/GenBank/DDBJ databases">
        <title>Genome Sequence of Xylaria arbuscula.</title>
        <authorList>
            <person name="Buettner E."/>
        </authorList>
    </citation>
    <scope>NUCLEOTIDE SEQUENCE</scope>
    <source>
        <strain evidence="2">VT107</strain>
    </source>
</reference>
<evidence type="ECO:0000313" key="2">
    <source>
        <dbReference type="EMBL" id="KAJ3580123.1"/>
    </source>
</evidence>
<proteinExistence type="predicted"/>
<dbReference type="PANTHER" id="PTHR43433:SF10">
    <property type="entry name" value="AB HYDROLASE-1 DOMAIN-CONTAINING PROTEIN"/>
    <property type="match status" value="1"/>
</dbReference>
<gene>
    <name evidence="2" type="ORF">NPX13_g449</name>
</gene>
<dbReference type="PANTHER" id="PTHR43433">
    <property type="entry name" value="HYDROLASE, ALPHA/BETA FOLD FAMILY PROTEIN"/>
    <property type="match status" value="1"/>
</dbReference>
<dbReference type="InterPro" id="IPR000073">
    <property type="entry name" value="AB_hydrolase_1"/>
</dbReference>
<evidence type="ECO:0000259" key="1">
    <source>
        <dbReference type="Pfam" id="PF00561"/>
    </source>
</evidence>
<evidence type="ECO:0000313" key="3">
    <source>
        <dbReference type="Proteomes" id="UP001148614"/>
    </source>
</evidence>
<dbReference type="Gene3D" id="3.40.50.1820">
    <property type="entry name" value="alpha/beta hydrolase"/>
    <property type="match status" value="1"/>
</dbReference>
<dbReference type="VEuPathDB" id="FungiDB:F4678DRAFT_470319"/>
<dbReference type="InterPro" id="IPR050471">
    <property type="entry name" value="AB_hydrolase"/>
</dbReference>
<sequence>MGASNELTFETPAEVYTVVKVNILLCGINGYSESYVLNTSQISLGGAYRVASHLGITITMTGVNGANAAASHYLDDERFNKSFTLPSEASRSAGFRVTFADFGHHTSEHVLLFCGPLMGSRYLLTTKDKLAQQHGVRVLCPDRPGFGGTTDVRPPDRVRVWLDIVEALLNHLNIQHVSVMGYSAGSIYATSVLFHLRHFLHPTRPYFALLTPWVHPSHSGVSTLKVVGALPNGLVGSYDKLVQLAGNLGSVFDFGNILSGLVPSLSHSAAPLDSAADPDAVALEESLSSELFRRITSEGVRGISHDLLLLLKRDEYPGSWGTWNDFDTLVPLLSRAEKARHTVDSTRVSPLRVHVFFAESDSIIGTTIAPDWFNHCWRPEQCGDSIKYASDTIPNTIHDNILDLRYGIMSRIFQEMVE</sequence>
<dbReference type="AlphaFoldDB" id="A0A9W8NPE2"/>
<dbReference type="Pfam" id="PF00561">
    <property type="entry name" value="Abhydrolase_1"/>
    <property type="match status" value="1"/>
</dbReference>
<name>A0A9W8NPE2_9PEZI</name>
<accession>A0A9W8NPE2</accession>
<dbReference type="InterPro" id="IPR029058">
    <property type="entry name" value="AB_hydrolase_fold"/>
</dbReference>
<dbReference type="Proteomes" id="UP001148614">
    <property type="component" value="Unassembled WGS sequence"/>
</dbReference>